<dbReference type="InterPro" id="IPR006016">
    <property type="entry name" value="UspA"/>
</dbReference>
<dbReference type="PRINTS" id="PR01438">
    <property type="entry name" value="UNVRSLSTRESS"/>
</dbReference>
<name>A0A2T0MI25_9FLAO</name>
<dbReference type="PANTHER" id="PTHR46268:SF6">
    <property type="entry name" value="UNIVERSAL STRESS PROTEIN UP12"/>
    <property type="match status" value="1"/>
</dbReference>
<dbReference type="RefSeq" id="WP_106144139.1">
    <property type="nucleotide sequence ID" value="NZ_PVYX01000001.1"/>
</dbReference>
<evidence type="ECO:0000259" key="2">
    <source>
        <dbReference type="Pfam" id="PF00582"/>
    </source>
</evidence>
<evidence type="ECO:0000256" key="1">
    <source>
        <dbReference type="ARBA" id="ARBA00008791"/>
    </source>
</evidence>
<feature type="domain" description="UspA" evidence="2">
    <location>
        <begin position="2"/>
        <end position="145"/>
    </location>
</feature>
<dbReference type="InterPro" id="IPR006015">
    <property type="entry name" value="Universal_stress_UspA"/>
</dbReference>
<organism evidence="3 4">
    <name type="scientific">Flagellimonas meridianipacifica</name>
    <dbReference type="NCBI Taxonomy" id="1080225"/>
    <lineage>
        <taxon>Bacteria</taxon>
        <taxon>Pseudomonadati</taxon>
        <taxon>Bacteroidota</taxon>
        <taxon>Flavobacteriia</taxon>
        <taxon>Flavobacteriales</taxon>
        <taxon>Flavobacteriaceae</taxon>
        <taxon>Flagellimonas</taxon>
    </lineage>
</organism>
<sequence>MKQLLMPTDFSENAWNAFFTAIKLYGDFECTFHLLHAYEPKIQNISGFKSSVRTGYSQQSLAEHSKTELAKILSYIKRNHHNTKHHFQTHSIQGELVETIKLQISKLDIDGIIMGTKGASGAKEIFMGSNTVRVLKNIKNCMLLAVPNSFEFKSLETVVFPTEYAHFFPKSILEPLIELMAHWKSEIKIFHVAQEFVLDDIQRSNKQILKQRFSEIPFSFYKEAIKTTVSKAIRDFSKEQGADLIVLTNYKHTFFEQLTQEPIVKKVSFKSEIPLLVLPNFEG</sequence>
<dbReference type="CDD" id="cd00293">
    <property type="entry name" value="USP-like"/>
    <property type="match status" value="1"/>
</dbReference>
<dbReference type="EMBL" id="PVYX01000001">
    <property type="protein sequence ID" value="PRX57233.1"/>
    <property type="molecule type" value="Genomic_DNA"/>
</dbReference>
<keyword evidence="4" id="KW-1185">Reference proteome</keyword>
<evidence type="ECO:0000313" key="4">
    <source>
        <dbReference type="Proteomes" id="UP000237640"/>
    </source>
</evidence>
<gene>
    <name evidence="3" type="ORF">CLV81_1236</name>
</gene>
<dbReference type="OrthoDB" id="9788959at2"/>
<dbReference type="PANTHER" id="PTHR46268">
    <property type="entry name" value="STRESS RESPONSE PROTEIN NHAX"/>
    <property type="match status" value="1"/>
</dbReference>
<comment type="similarity">
    <text evidence="1">Belongs to the universal stress protein A family.</text>
</comment>
<proteinExistence type="inferred from homology"/>
<dbReference type="Proteomes" id="UP000237640">
    <property type="component" value="Unassembled WGS sequence"/>
</dbReference>
<dbReference type="Pfam" id="PF00582">
    <property type="entry name" value="Usp"/>
    <property type="match status" value="1"/>
</dbReference>
<dbReference type="AlphaFoldDB" id="A0A2T0MI25"/>
<evidence type="ECO:0000313" key="3">
    <source>
        <dbReference type="EMBL" id="PRX57233.1"/>
    </source>
</evidence>
<reference evidence="3 4" key="1">
    <citation type="submission" date="2018-03" db="EMBL/GenBank/DDBJ databases">
        <title>Genomic Encyclopedia of Archaeal and Bacterial Type Strains, Phase II (KMG-II): from individual species to whole genera.</title>
        <authorList>
            <person name="Goeker M."/>
        </authorList>
    </citation>
    <scope>NUCLEOTIDE SEQUENCE [LARGE SCALE GENOMIC DNA]</scope>
    <source>
        <strain evidence="3 4">DSM 25027</strain>
    </source>
</reference>
<dbReference type="InterPro" id="IPR014729">
    <property type="entry name" value="Rossmann-like_a/b/a_fold"/>
</dbReference>
<dbReference type="Gene3D" id="3.40.50.620">
    <property type="entry name" value="HUPs"/>
    <property type="match status" value="2"/>
</dbReference>
<accession>A0A2T0MI25</accession>
<protein>
    <submittedName>
        <fullName evidence="3">Nucleotide-binding universal stress UspA family protein</fullName>
    </submittedName>
</protein>
<dbReference type="SUPFAM" id="SSF52402">
    <property type="entry name" value="Adenine nucleotide alpha hydrolases-like"/>
    <property type="match status" value="2"/>
</dbReference>
<comment type="caution">
    <text evidence="3">The sequence shown here is derived from an EMBL/GenBank/DDBJ whole genome shotgun (WGS) entry which is preliminary data.</text>
</comment>